<gene>
    <name evidence="1" type="ORF">FHX42_000148</name>
</gene>
<comment type="caution">
    <text evidence="1">The sequence shown here is derived from an EMBL/GenBank/DDBJ whole genome shotgun (WGS) entry which is preliminary data.</text>
</comment>
<dbReference type="Proteomes" id="UP000569329">
    <property type="component" value="Unassembled WGS sequence"/>
</dbReference>
<accession>A0A839DQ02</accession>
<proteinExistence type="predicted"/>
<dbReference type="AlphaFoldDB" id="A0A839DQ02"/>
<evidence type="ECO:0000313" key="2">
    <source>
        <dbReference type="Proteomes" id="UP000569329"/>
    </source>
</evidence>
<evidence type="ECO:0000313" key="1">
    <source>
        <dbReference type="EMBL" id="MBA8822819.1"/>
    </source>
</evidence>
<protein>
    <submittedName>
        <fullName evidence="1">Uncharacterized protein</fullName>
    </submittedName>
</protein>
<dbReference type="EMBL" id="JACGWZ010000001">
    <property type="protein sequence ID" value="MBA8822819.1"/>
    <property type="molecule type" value="Genomic_DNA"/>
</dbReference>
<keyword evidence="2" id="KW-1185">Reference proteome</keyword>
<sequence>MFPSPYNGRNDVFWIVGLSTDIRHATKVLPGARPPGEWVPTLCQRWIRLPFPSLAGRVPTTAAIHEQCSRCGDIAEQQECSGVIWDF</sequence>
<name>A0A839DQ02_9PSEU</name>
<organism evidence="1 2">
    <name type="scientific">Halosaccharopolyspora lacisalsi</name>
    <dbReference type="NCBI Taxonomy" id="1000566"/>
    <lineage>
        <taxon>Bacteria</taxon>
        <taxon>Bacillati</taxon>
        <taxon>Actinomycetota</taxon>
        <taxon>Actinomycetes</taxon>
        <taxon>Pseudonocardiales</taxon>
        <taxon>Pseudonocardiaceae</taxon>
        <taxon>Halosaccharopolyspora</taxon>
    </lineage>
</organism>
<reference evidence="1 2" key="1">
    <citation type="submission" date="2020-07" db="EMBL/GenBank/DDBJ databases">
        <title>Sequencing the genomes of 1000 actinobacteria strains.</title>
        <authorList>
            <person name="Klenk H.-P."/>
        </authorList>
    </citation>
    <scope>NUCLEOTIDE SEQUENCE [LARGE SCALE GENOMIC DNA]</scope>
    <source>
        <strain evidence="1 2">DSM 45975</strain>
    </source>
</reference>